<dbReference type="SUPFAM" id="SSF47226">
    <property type="entry name" value="Histidine-containing phosphotransfer domain, HPT domain"/>
    <property type="match status" value="1"/>
</dbReference>
<reference evidence="1 2" key="1">
    <citation type="submission" date="2023-10" db="EMBL/GenBank/DDBJ databases">
        <title>Roseovarius strain S88 nov., isolated from a marine algae.</title>
        <authorList>
            <person name="Lee M.W."/>
            <person name="Lee J.K."/>
            <person name="Kim J.M."/>
            <person name="Choi D.G."/>
            <person name="Baek J.H."/>
            <person name="Bayburt H."/>
            <person name="Jung J.J."/>
            <person name="Han D.M."/>
            <person name="Jeon C.O."/>
        </authorList>
    </citation>
    <scope>NUCLEOTIDE SEQUENCE [LARGE SCALE GENOMIC DNA]</scope>
    <source>
        <strain evidence="1 2">S88</strain>
    </source>
</reference>
<evidence type="ECO:0000313" key="2">
    <source>
        <dbReference type="Proteomes" id="UP001364156"/>
    </source>
</evidence>
<dbReference type="Proteomes" id="UP001364156">
    <property type="component" value="Chromosome"/>
</dbReference>
<dbReference type="InterPro" id="IPR036641">
    <property type="entry name" value="HPT_dom_sf"/>
</dbReference>
<gene>
    <name evidence="1" type="ORF">RZ517_16955</name>
</gene>
<organism evidence="1 2">
    <name type="scientific">Roseovarius phycicola</name>
    <dbReference type="NCBI Taxonomy" id="3080976"/>
    <lineage>
        <taxon>Bacteria</taxon>
        <taxon>Pseudomonadati</taxon>
        <taxon>Pseudomonadota</taxon>
        <taxon>Alphaproteobacteria</taxon>
        <taxon>Rhodobacterales</taxon>
        <taxon>Roseobacteraceae</taxon>
        <taxon>Roseovarius</taxon>
    </lineage>
</organism>
<accession>A0ABZ2HEP1</accession>
<name>A0ABZ2HEP1_9RHOB</name>
<evidence type="ECO:0000313" key="1">
    <source>
        <dbReference type="EMBL" id="WWR46436.1"/>
    </source>
</evidence>
<dbReference type="RefSeq" id="WP_338549294.1">
    <property type="nucleotide sequence ID" value="NZ_CP146069.1"/>
</dbReference>
<dbReference type="EMBL" id="CP146069">
    <property type="protein sequence ID" value="WWR46436.1"/>
    <property type="molecule type" value="Genomic_DNA"/>
</dbReference>
<sequence length="135" mass="15253">MGAKHVGEDVEQVTLLEQKEAVRLDSDRLEQLYHQLGEAGAENVLCRALEELAARLSHTERCYRAGELRDMRKNARSLIAISEQIGMEMLAHVARDVTKCIDEDDLVALAATLARLLRIGETSLYEIWDLQDYSI</sequence>
<keyword evidence="2" id="KW-1185">Reference proteome</keyword>
<protein>
    <submittedName>
        <fullName evidence="1">Uncharacterized protein</fullName>
    </submittedName>
</protein>
<proteinExistence type="predicted"/>
<dbReference type="Gene3D" id="1.20.120.160">
    <property type="entry name" value="HPT domain"/>
    <property type="match status" value="1"/>
</dbReference>